<keyword evidence="14" id="KW-1185">Reference proteome</keyword>
<feature type="domain" description="Mur ligase central" evidence="12">
    <location>
        <begin position="156"/>
        <end position="298"/>
    </location>
</feature>
<evidence type="ECO:0000256" key="7">
    <source>
        <dbReference type="ARBA" id="ARBA00022842"/>
    </source>
</evidence>
<dbReference type="Proteomes" id="UP000247781">
    <property type="component" value="Unassembled WGS sequence"/>
</dbReference>
<evidence type="ECO:0000256" key="4">
    <source>
        <dbReference type="ARBA" id="ARBA00022723"/>
    </source>
</evidence>
<dbReference type="SUPFAM" id="SSF53244">
    <property type="entry name" value="MurD-like peptide ligases, peptide-binding domain"/>
    <property type="match status" value="1"/>
</dbReference>
<feature type="domain" description="Mur ligase C-terminal" evidence="11">
    <location>
        <begin position="322"/>
        <end position="444"/>
    </location>
</feature>
<dbReference type="SUPFAM" id="SSF53623">
    <property type="entry name" value="MurD-like peptide ligases, catalytic domain"/>
    <property type="match status" value="1"/>
</dbReference>
<feature type="region of interest" description="Disordered" evidence="10">
    <location>
        <begin position="1"/>
        <end position="26"/>
    </location>
</feature>
<reference evidence="13 14" key="2">
    <citation type="submission" date="2018-06" db="EMBL/GenBank/DDBJ databases">
        <title>Sequencing of bacterial isolates from soil warming experiment in Harvard Forest, Massachusetts, USA.</title>
        <authorList>
            <person name="Deangelis K.PhD."/>
        </authorList>
    </citation>
    <scope>NUCLEOTIDE SEQUENCE [LARGE SCALE GENOMIC DNA]</scope>
    <source>
        <strain evidence="13 14">GAS496</strain>
    </source>
</reference>
<dbReference type="NCBIfam" id="TIGR01499">
    <property type="entry name" value="folC"/>
    <property type="match status" value="1"/>
</dbReference>
<evidence type="ECO:0000256" key="8">
    <source>
        <dbReference type="ARBA" id="ARBA00030592"/>
    </source>
</evidence>
<keyword evidence="6" id="KW-0067">ATP-binding</keyword>
<sequence length="470" mass="49186">MNAIRRYGATPTAVRPASGRSVQGSSLAWSDPVSATEYLAGLSGYEVSGVIDDPGTRRITAITDGLGAPNRRFPAIHVTGTNGKGSTSAMTTKLLRSQGLRVGTYTSPHLADVTERITIDENPVSAEQFAGALGRVAWMSRRIGVTPSWFEAVTAAAFAVFADARVDAAVVEVGMLGRWDATNILDSTVAVVTNIDLDHTEFAGPSRMHIAMEKAGIVRPGTTLVLGETDPEVLPIFLTQKPGRLLQLGVDISVTRRQLSATGSTVDLATPWGIHRAVPINLLGAHQTRNAALALAAAQAFLESPIDTAAVHHALGSVHLDGRAEVVRNAEPVIIVDGAHNGAAARALRDTLDEYFPTPKRRVLVCAASGTRDPSEVLRGIGVEDFDLVIATQVYSTSSASAESVAAAARRYGTPAMANPDVGMALLNAVTSAGTNGLVVVTGSLYLVAPARDGVAALARPRTDVTEHES</sequence>
<dbReference type="PANTHER" id="PTHR11136:SF0">
    <property type="entry name" value="DIHYDROFOLATE SYNTHETASE-RELATED"/>
    <property type="match status" value="1"/>
</dbReference>
<dbReference type="Pfam" id="PF02875">
    <property type="entry name" value="Mur_ligase_C"/>
    <property type="match status" value="1"/>
</dbReference>
<dbReference type="Gene3D" id="3.40.1190.10">
    <property type="entry name" value="Mur-like, catalytic domain"/>
    <property type="match status" value="1"/>
</dbReference>
<evidence type="ECO:0000256" key="5">
    <source>
        <dbReference type="ARBA" id="ARBA00022741"/>
    </source>
</evidence>
<proteinExistence type="inferred from homology"/>
<dbReference type="GO" id="GO:0046872">
    <property type="term" value="F:metal ion binding"/>
    <property type="evidence" value="ECO:0007669"/>
    <property type="project" value="UniProtKB-KW"/>
</dbReference>
<comment type="similarity">
    <text evidence="1">Belongs to the folylpolyglutamate synthase family.</text>
</comment>
<dbReference type="GO" id="GO:0005737">
    <property type="term" value="C:cytoplasm"/>
    <property type="evidence" value="ECO:0007669"/>
    <property type="project" value="TreeGrafter"/>
</dbReference>
<keyword evidence="7" id="KW-0460">Magnesium</keyword>
<comment type="caution">
    <text evidence="13">The sequence shown here is derived from an EMBL/GenBank/DDBJ whole genome shotgun (WGS) entry which is preliminary data.</text>
</comment>
<evidence type="ECO:0000313" key="13">
    <source>
        <dbReference type="EMBL" id="PXX00311.1"/>
    </source>
</evidence>
<evidence type="ECO:0000259" key="11">
    <source>
        <dbReference type="Pfam" id="PF02875"/>
    </source>
</evidence>
<protein>
    <recommendedName>
        <fullName evidence="2">tetrahydrofolate synthase</fullName>
        <ecNumber evidence="2">6.3.2.17</ecNumber>
    </recommendedName>
    <alternativeName>
        <fullName evidence="8">Tetrahydrofolylpolyglutamate synthase</fullName>
    </alternativeName>
</protein>
<dbReference type="InterPro" id="IPR001645">
    <property type="entry name" value="Folylpolyglutamate_synth"/>
</dbReference>
<comment type="catalytic activity">
    <reaction evidence="9">
        <text>(6S)-5,6,7,8-tetrahydrofolyl-(gamma-L-Glu)(n) + L-glutamate + ATP = (6S)-5,6,7,8-tetrahydrofolyl-(gamma-L-Glu)(n+1) + ADP + phosphate + H(+)</text>
        <dbReference type="Rhea" id="RHEA:10580"/>
        <dbReference type="Rhea" id="RHEA-COMP:14738"/>
        <dbReference type="Rhea" id="RHEA-COMP:14740"/>
        <dbReference type="ChEBI" id="CHEBI:15378"/>
        <dbReference type="ChEBI" id="CHEBI:29985"/>
        <dbReference type="ChEBI" id="CHEBI:30616"/>
        <dbReference type="ChEBI" id="CHEBI:43474"/>
        <dbReference type="ChEBI" id="CHEBI:141005"/>
        <dbReference type="ChEBI" id="CHEBI:456216"/>
        <dbReference type="EC" id="6.3.2.17"/>
    </reaction>
</comment>
<evidence type="ECO:0000256" key="6">
    <source>
        <dbReference type="ARBA" id="ARBA00022840"/>
    </source>
</evidence>
<dbReference type="GO" id="GO:0005524">
    <property type="term" value="F:ATP binding"/>
    <property type="evidence" value="ECO:0007669"/>
    <property type="project" value="UniProtKB-KW"/>
</dbReference>
<dbReference type="Gene3D" id="3.90.190.20">
    <property type="entry name" value="Mur ligase, C-terminal domain"/>
    <property type="match status" value="1"/>
</dbReference>
<dbReference type="InterPro" id="IPR036615">
    <property type="entry name" value="Mur_ligase_C_dom_sf"/>
</dbReference>
<gene>
    <name evidence="13" type="ORF">C8E89_13514</name>
</gene>
<dbReference type="GO" id="GO:0004326">
    <property type="term" value="F:tetrahydrofolylpolyglutamate synthase activity"/>
    <property type="evidence" value="ECO:0007669"/>
    <property type="project" value="UniProtKB-EC"/>
</dbReference>
<dbReference type="PIRSF" id="PIRSF001563">
    <property type="entry name" value="Folylpolyglu_synth"/>
    <property type="match status" value="1"/>
</dbReference>
<dbReference type="Pfam" id="PF08245">
    <property type="entry name" value="Mur_ligase_M"/>
    <property type="match status" value="1"/>
</dbReference>
<dbReference type="AlphaFoldDB" id="A0A318HIA3"/>
<dbReference type="PANTHER" id="PTHR11136">
    <property type="entry name" value="FOLYLPOLYGLUTAMATE SYNTHASE-RELATED"/>
    <property type="match status" value="1"/>
</dbReference>
<reference evidence="14" key="1">
    <citation type="submission" date="2018-05" db="EMBL/GenBank/DDBJ databases">
        <authorList>
            <person name="Deangelis K."/>
            <person name="Huntemann M."/>
            <person name="Clum A."/>
            <person name="Pillay M."/>
            <person name="Palaniappan K."/>
            <person name="Varghese N."/>
            <person name="Mikhailova N."/>
            <person name="Stamatis D."/>
            <person name="Reddy T."/>
            <person name="Daum C."/>
            <person name="Shapiro N."/>
            <person name="Ivanova N."/>
            <person name="Kyrpides N."/>
            <person name="Woyke T."/>
        </authorList>
    </citation>
    <scope>NUCLEOTIDE SEQUENCE [LARGE SCALE GENOMIC DNA]</scope>
    <source>
        <strain evidence="14">GAS496</strain>
    </source>
</reference>
<keyword evidence="5" id="KW-0547">Nucleotide-binding</keyword>
<dbReference type="InterPro" id="IPR013221">
    <property type="entry name" value="Mur_ligase_cen"/>
</dbReference>
<accession>A0A318HIA3</accession>
<evidence type="ECO:0000256" key="3">
    <source>
        <dbReference type="ARBA" id="ARBA00022598"/>
    </source>
</evidence>
<evidence type="ECO:0000256" key="10">
    <source>
        <dbReference type="SAM" id="MobiDB-lite"/>
    </source>
</evidence>
<dbReference type="InterPro" id="IPR018109">
    <property type="entry name" value="Folylpolyglutamate_synth_CS"/>
</dbReference>
<evidence type="ECO:0000313" key="14">
    <source>
        <dbReference type="Proteomes" id="UP000247781"/>
    </source>
</evidence>
<dbReference type="GO" id="GO:0008841">
    <property type="term" value="F:dihydrofolate synthase activity"/>
    <property type="evidence" value="ECO:0007669"/>
    <property type="project" value="TreeGrafter"/>
</dbReference>
<evidence type="ECO:0000259" key="12">
    <source>
        <dbReference type="Pfam" id="PF08245"/>
    </source>
</evidence>
<organism evidence="13 14">
    <name type="scientific">Mycolicibacterium moriokaense</name>
    <dbReference type="NCBI Taxonomy" id="39691"/>
    <lineage>
        <taxon>Bacteria</taxon>
        <taxon>Bacillati</taxon>
        <taxon>Actinomycetota</taxon>
        <taxon>Actinomycetes</taxon>
        <taxon>Mycobacteriales</taxon>
        <taxon>Mycobacteriaceae</taxon>
        <taxon>Mycolicibacterium</taxon>
    </lineage>
</organism>
<keyword evidence="4" id="KW-0479">Metal-binding</keyword>
<evidence type="ECO:0000256" key="1">
    <source>
        <dbReference type="ARBA" id="ARBA00008276"/>
    </source>
</evidence>
<evidence type="ECO:0000256" key="2">
    <source>
        <dbReference type="ARBA" id="ARBA00013025"/>
    </source>
</evidence>
<dbReference type="InterPro" id="IPR004101">
    <property type="entry name" value="Mur_ligase_C"/>
</dbReference>
<dbReference type="EMBL" id="QJJU01000035">
    <property type="protein sequence ID" value="PXX00311.1"/>
    <property type="molecule type" value="Genomic_DNA"/>
</dbReference>
<keyword evidence="3" id="KW-0436">Ligase</keyword>
<dbReference type="EC" id="6.3.2.17" evidence="2"/>
<evidence type="ECO:0000256" key="9">
    <source>
        <dbReference type="ARBA" id="ARBA00047493"/>
    </source>
</evidence>
<dbReference type="PROSITE" id="PS01011">
    <property type="entry name" value="FOLYLPOLYGLU_SYNT_1"/>
    <property type="match status" value="1"/>
</dbReference>
<dbReference type="InterPro" id="IPR036565">
    <property type="entry name" value="Mur-like_cat_sf"/>
</dbReference>
<name>A0A318HIA3_9MYCO</name>